<protein>
    <submittedName>
        <fullName evidence="1">Uncharacterized protein</fullName>
    </submittedName>
</protein>
<keyword evidence="2" id="KW-1185">Reference proteome</keyword>
<evidence type="ECO:0000313" key="1">
    <source>
        <dbReference type="EMBL" id="KAJ1902263.1"/>
    </source>
</evidence>
<gene>
    <name evidence="1" type="ORF">LPJ66_000150</name>
</gene>
<evidence type="ECO:0000313" key="2">
    <source>
        <dbReference type="Proteomes" id="UP001150581"/>
    </source>
</evidence>
<name>A0ACC1IWV6_9FUNG</name>
<reference evidence="1" key="1">
    <citation type="submission" date="2022-07" db="EMBL/GenBank/DDBJ databases">
        <title>Phylogenomic reconstructions and comparative analyses of Kickxellomycotina fungi.</title>
        <authorList>
            <person name="Reynolds N.K."/>
            <person name="Stajich J.E."/>
            <person name="Barry K."/>
            <person name="Grigoriev I.V."/>
            <person name="Crous P."/>
            <person name="Smith M.E."/>
        </authorList>
    </citation>
    <scope>NUCLEOTIDE SEQUENCE</scope>
    <source>
        <strain evidence="1">Benny 63K</strain>
    </source>
</reference>
<organism evidence="1 2">
    <name type="scientific">Kickxella alabastrina</name>
    <dbReference type="NCBI Taxonomy" id="61397"/>
    <lineage>
        <taxon>Eukaryota</taxon>
        <taxon>Fungi</taxon>
        <taxon>Fungi incertae sedis</taxon>
        <taxon>Zoopagomycota</taxon>
        <taxon>Kickxellomycotina</taxon>
        <taxon>Kickxellomycetes</taxon>
        <taxon>Kickxellales</taxon>
        <taxon>Kickxellaceae</taxon>
        <taxon>Kickxella</taxon>
    </lineage>
</organism>
<sequence>MAFYFNQGNTQDRKVKPSSAATISHPLLKNSTFSPVSPTNDARPTKQRKRERIGETFKLSRPDRTGGGSGGGGNTLRDIRLAKIFGEPVHTQPMHQSAAEKAYTVHDILFNSAGRISYGTWRGLIMYLTQAQQHNEYFTNAFFLTFRSFATECDLAEALIERARETPATKMSPQEMRLWQDRVQNPIRYRVFLAIKLWYERYWWSCMDSAILPFLCGYLVNEYLPSRHGSSAKECIKFLHFVERKYSHVDLKALRSISAEPPSVAGASMLADQKAELDERESVHNRLSGRTYTDERSLTNSNEELVNIPQHRSECPGILKKLFRKRTHKDKRAKSRLEEEREEQAVRVEDNIPPSTVSPTNTFNSDEPDISDLLMATIGMDLSIEAYRRISHIMHVSPMDVACQLTIIESSCFCQIQPFELLNKEFSHGALSKAVNVRQMTKWCTQITRWASLTILSEPTPERRCRVLKYFIQLGIHLLALKNYDAVMAIKAAIYCAAVMRLKKTWALLPSKFGIMGRRLHEAMDPDRNYANYREMLRKSQPPLLPFLGLYLTDLTFLDDGNPTYRRYELPNIDDDNDSSSSCSSSINSTGPGNNKSNGDDDGAPKAQVQLTGQTCALFATRRDVDLHSPSILINFEKCYKLSSIIQELQKFQIEYSGNFTMAIPGLQQYLIEEWDKCEGYDDDRIYDLSLQREPRAVGGCINRGYQSVPGAAMRLTRLLPGTQRSRGREPSGINESQIEIALTKSENDNNEKDKKNDNGNKENHDDKVNGNMVKDSANNGDSSDLHDK</sequence>
<dbReference type="Proteomes" id="UP001150581">
    <property type="component" value="Unassembled WGS sequence"/>
</dbReference>
<proteinExistence type="predicted"/>
<accession>A0ACC1IWV6</accession>
<dbReference type="EMBL" id="JANBPG010000003">
    <property type="protein sequence ID" value="KAJ1902263.1"/>
    <property type="molecule type" value="Genomic_DNA"/>
</dbReference>
<comment type="caution">
    <text evidence="1">The sequence shown here is derived from an EMBL/GenBank/DDBJ whole genome shotgun (WGS) entry which is preliminary data.</text>
</comment>